<dbReference type="STRING" id="451.B6N58_00990"/>
<reference evidence="9 11" key="3">
    <citation type="submission" date="2016-10" db="EMBL/GenBank/DDBJ databases">
        <authorList>
            <person name="Varghese N."/>
            <person name="Submissions S."/>
        </authorList>
    </citation>
    <scope>NUCLEOTIDE SEQUENCE [LARGE SCALE GENOMIC DNA]</scope>
    <source>
        <strain evidence="9 11">ATCC 33218</strain>
    </source>
</reference>
<protein>
    <submittedName>
        <fullName evidence="8 9">Leucyl aminopeptidase</fullName>
        <ecNumber evidence="8">3.4.11.10</ecNumber>
    </submittedName>
</protein>
<keyword evidence="4" id="KW-0732">Signal</keyword>
<dbReference type="PATRIC" id="fig|451.8.peg.635"/>
<reference evidence="10" key="2">
    <citation type="submission" date="2014-09" db="EMBL/GenBank/DDBJ databases">
        <authorList>
            <person name="Gomez-Valero L."/>
        </authorList>
    </citation>
    <scope>NUCLEOTIDE SEQUENCE [LARGE SCALE GENOMIC DNA]</scope>
    <source>
        <strain evidence="10">ATCC33218</strain>
    </source>
</reference>
<organism evidence="8 10">
    <name type="scientific">Legionella micdadei</name>
    <name type="common">Tatlockia micdadei</name>
    <dbReference type="NCBI Taxonomy" id="451"/>
    <lineage>
        <taxon>Bacteria</taxon>
        <taxon>Pseudomonadati</taxon>
        <taxon>Pseudomonadota</taxon>
        <taxon>Gammaproteobacteria</taxon>
        <taxon>Legionellales</taxon>
        <taxon>Legionellaceae</taxon>
        <taxon>Legionella</taxon>
    </lineage>
</organism>
<keyword evidence="11" id="KW-1185">Reference proteome</keyword>
<dbReference type="GO" id="GO:0006508">
    <property type="term" value="P:proteolysis"/>
    <property type="evidence" value="ECO:0007669"/>
    <property type="project" value="UniProtKB-KW"/>
</dbReference>
<feature type="domain" description="Peptidase M28" evidence="7">
    <location>
        <begin position="200"/>
        <end position="392"/>
    </location>
</feature>
<keyword evidence="1 8" id="KW-0031">Aminopeptidase</keyword>
<evidence type="ECO:0000313" key="11">
    <source>
        <dbReference type="Proteomes" id="UP000182998"/>
    </source>
</evidence>
<dbReference type="Proteomes" id="UP000182998">
    <property type="component" value="Unassembled WGS sequence"/>
</dbReference>
<dbReference type="PANTHER" id="PTHR12147">
    <property type="entry name" value="METALLOPEPTIDASE M28 FAMILY MEMBER"/>
    <property type="match status" value="1"/>
</dbReference>
<dbReference type="Proteomes" id="UP000032414">
    <property type="component" value="Chromosome I"/>
</dbReference>
<reference evidence="8" key="1">
    <citation type="submission" date="2014-09" db="EMBL/GenBank/DDBJ databases">
        <authorList>
            <person name="GOMEZ-VALERO Laura"/>
        </authorList>
    </citation>
    <scope>NUCLEOTIDE SEQUENCE</scope>
    <source>
        <strain evidence="8">ATCC33218</strain>
    </source>
</reference>
<dbReference type="Pfam" id="PF04389">
    <property type="entry name" value="Peptidase_M28"/>
    <property type="match status" value="1"/>
</dbReference>
<keyword evidence="5 8" id="KW-0378">Hydrolase</keyword>
<evidence type="ECO:0000313" key="10">
    <source>
        <dbReference type="Proteomes" id="UP000032414"/>
    </source>
</evidence>
<evidence type="ECO:0000313" key="9">
    <source>
        <dbReference type="EMBL" id="SCX94121.1"/>
    </source>
</evidence>
<accession>A0A098GAQ6</accession>
<dbReference type="SUPFAM" id="SSF53187">
    <property type="entry name" value="Zn-dependent exopeptidases"/>
    <property type="match status" value="1"/>
</dbReference>
<evidence type="ECO:0000256" key="6">
    <source>
        <dbReference type="ARBA" id="ARBA00022833"/>
    </source>
</evidence>
<keyword evidence="6" id="KW-0862">Zinc</keyword>
<evidence type="ECO:0000259" key="7">
    <source>
        <dbReference type="Pfam" id="PF04389"/>
    </source>
</evidence>
<evidence type="ECO:0000313" key="8">
    <source>
        <dbReference type="EMBL" id="CEG59574.1"/>
    </source>
</evidence>
<sequence>MRFYSWTYVVAFIMTINPCSTIAQKPATEQLQLPQCLAVKLPQTHPLLAENTQFKIIDFPSTELNSLVLLADQVSCGRFVNVSHHFKTSDLAQKQKIASKLLSKSAKPTFLEPPQHYEIKHKAAVKSVFSKISEENIWQTLTHLTSYYNRSATQPTGVETAEWLKAQFESLAMEYGRQDTEAYFVATGSNYRQPSLVTVIGKESHEPAIVIGAHMDTLDGRMPGAGDDASGSAVVLETARILLASQIEFKRPVYLIWYAAEERGLVGSQFVVQELVTKKKIPVKAAIQFDMTGYRSDENNPTMWIFRDYTDPQLSDFVAELIKIYVNVPVAYSKCGYGCSDHASWMAAGIPAAFPCETSFAEHNPHIHTSADTLSLLNTEHMTNFTKLALAFAIELAK</sequence>
<dbReference type="InterPro" id="IPR045175">
    <property type="entry name" value="M28_fam"/>
</dbReference>
<dbReference type="GO" id="GO:0046872">
    <property type="term" value="F:metal ion binding"/>
    <property type="evidence" value="ECO:0007669"/>
    <property type="project" value="UniProtKB-KW"/>
</dbReference>
<evidence type="ECO:0000256" key="2">
    <source>
        <dbReference type="ARBA" id="ARBA00022670"/>
    </source>
</evidence>
<dbReference type="KEGG" id="tmc:LMI_0211"/>
<dbReference type="InterPro" id="IPR007484">
    <property type="entry name" value="Peptidase_M28"/>
</dbReference>
<dbReference type="Gene3D" id="3.40.630.10">
    <property type="entry name" value="Zn peptidases"/>
    <property type="match status" value="1"/>
</dbReference>
<dbReference type="GO" id="GO:0004177">
    <property type="term" value="F:aminopeptidase activity"/>
    <property type="evidence" value="ECO:0007669"/>
    <property type="project" value="UniProtKB-KW"/>
</dbReference>
<dbReference type="RefSeq" id="WP_045098133.1">
    <property type="nucleotide sequence ID" value="NZ_CP020614.1"/>
</dbReference>
<keyword evidence="3" id="KW-0479">Metal-binding</keyword>
<proteinExistence type="predicted"/>
<dbReference type="EMBL" id="FMVN01000002">
    <property type="protein sequence ID" value="SCX94121.1"/>
    <property type="molecule type" value="Genomic_DNA"/>
</dbReference>
<evidence type="ECO:0000256" key="4">
    <source>
        <dbReference type="ARBA" id="ARBA00022729"/>
    </source>
</evidence>
<dbReference type="NCBIfam" id="NF045908">
    <property type="entry name" value="AminopepLapALeg"/>
    <property type="match status" value="1"/>
</dbReference>
<evidence type="ECO:0000256" key="3">
    <source>
        <dbReference type="ARBA" id="ARBA00022723"/>
    </source>
</evidence>
<gene>
    <name evidence="8" type="ORF">LMI_0211</name>
    <name evidence="9" type="ORF">SAMN02982997_00442</name>
</gene>
<evidence type="ECO:0000256" key="5">
    <source>
        <dbReference type="ARBA" id="ARBA00022801"/>
    </source>
</evidence>
<dbReference type="GO" id="GO:0008235">
    <property type="term" value="F:metalloexopeptidase activity"/>
    <property type="evidence" value="ECO:0007669"/>
    <property type="project" value="InterPro"/>
</dbReference>
<name>A0A098GAQ6_LEGMI</name>
<dbReference type="EMBL" id="LN614830">
    <property type="protein sequence ID" value="CEG59574.1"/>
    <property type="molecule type" value="Genomic_DNA"/>
</dbReference>
<dbReference type="EC" id="3.4.11.10" evidence="8"/>
<evidence type="ECO:0000256" key="1">
    <source>
        <dbReference type="ARBA" id="ARBA00022438"/>
    </source>
</evidence>
<dbReference type="OrthoDB" id="9789219at2"/>
<dbReference type="AlphaFoldDB" id="A0A098GAQ6"/>
<dbReference type="PANTHER" id="PTHR12147:SF56">
    <property type="entry name" value="AMINOPEPTIDASE YDR415C-RELATED"/>
    <property type="match status" value="1"/>
</dbReference>
<dbReference type="HOGENOM" id="CLU_025866_1_1_6"/>
<keyword evidence="2" id="KW-0645">Protease</keyword>